<dbReference type="EMBL" id="CAUYUJ010015982">
    <property type="protein sequence ID" value="CAK0860458.1"/>
    <property type="molecule type" value="Genomic_DNA"/>
</dbReference>
<evidence type="ECO:0000313" key="2">
    <source>
        <dbReference type="EMBL" id="CAK0860458.1"/>
    </source>
</evidence>
<dbReference type="Gene3D" id="3.40.50.300">
    <property type="entry name" value="P-loop containing nucleotide triphosphate hydrolases"/>
    <property type="match status" value="1"/>
</dbReference>
<gene>
    <name evidence="2" type="ORF">PCOR1329_LOCUS49425</name>
</gene>
<evidence type="ECO:0000256" key="1">
    <source>
        <dbReference type="SAM" id="MobiDB-lite"/>
    </source>
</evidence>
<feature type="compositionally biased region" description="Low complexity" evidence="1">
    <location>
        <begin position="16"/>
        <end position="25"/>
    </location>
</feature>
<sequence>MRQEAEPEGPEEEGEGAAAAVDALTRAVGETPTFAHGAFSPEGVAHAAAFRPRPGDVFILTPPKTGTTWLQIAVPRAPHQRRAHRVRRHLPGGPVGPAGLGPRPEPGGRAGRQPPAVQVATSASPPSTAVRATCAWCVGWRTCSSPGGASCGRRTCRRCGSTIRRRSSPSTMSSSQRECGSGPPSQGDTPDLTLLADFLGLGAAQRAALADPAGLARVLRLASRDGMREMGSKFDESWAFGQLQRVGRMRDPSTFAPSPRVNAPAAPAEPLSAAALELLRARWEERVARETGLADYAALRRALRDEVAARARASA</sequence>
<feature type="region of interest" description="Disordered" evidence="1">
    <location>
        <begin position="88"/>
        <end position="124"/>
    </location>
</feature>
<evidence type="ECO:0000313" key="3">
    <source>
        <dbReference type="Proteomes" id="UP001189429"/>
    </source>
</evidence>
<feature type="compositionally biased region" description="Acidic residues" evidence="1">
    <location>
        <begin position="1"/>
        <end position="15"/>
    </location>
</feature>
<feature type="region of interest" description="Disordered" evidence="1">
    <location>
        <begin position="160"/>
        <end position="190"/>
    </location>
</feature>
<organism evidence="2 3">
    <name type="scientific">Prorocentrum cordatum</name>
    <dbReference type="NCBI Taxonomy" id="2364126"/>
    <lineage>
        <taxon>Eukaryota</taxon>
        <taxon>Sar</taxon>
        <taxon>Alveolata</taxon>
        <taxon>Dinophyceae</taxon>
        <taxon>Prorocentrales</taxon>
        <taxon>Prorocentraceae</taxon>
        <taxon>Prorocentrum</taxon>
    </lineage>
</organism>
<evidence type="ECO:0008006" key="4">
    <source>
        <dbReference type="Google" id="ProtNLM"/>
    </source>
</evidence>
<proteinExistence type="predicted"/>
<dbReference type="InterPro" id="IPR027417">
    <property type="entry name" value="P-loop_NTPase"/>
</dbReference>
<keyword evidence="3" id="KW-1185">Reference proteome</keyword>
<feature type="region of interest" description="Disordered" evidence="1">
    <location>
        <begin position="1"/>
        <end position="25"/>
    </location>
</feature>
<reference evidence="2" key="1">
    <citation type="submission" date="2023-10" db="EMBL/GenBank/DDBJ databases">
        <authorList>
            <person name="Chen Y."/>
            <person name="Shah S."/>
            <person name="Dougan E. K."/>
            <person name="Thang M."/>
            <person name="Chan C."/>
        </authorList>
    </citation>
    <scope>NUCLEOTIDE SEQUENCE [LARGE SCALE GENOMIC DNA]</scope>
</reference>
<dbReference type="Proteomes" id="UP001189429">
    <property type="component" value="Unassembled WGS sequence"/>
</dbReference>
<comment type="caution">
    <text evidence="2">The sequence shown here is derived from an EMBL/GenBank/DDBJ whole genome shotgun (WGS) entry which is preliminary data.</text>
</comment>
<accession>A0ABN9UMA7</accession>
<name>A0ABN9UMA7_9DINO</name>
<feature type="compositionally biased region" description="Low complexity" evidence="1">
    <location>
        <begin position="160"/>
        <end position="177"/>
    </location>
</feature>
<dbReference type="SUPFAM" id="SSF52540">
    <property type="entry name" value="P-loop containing nucleoside triphosphate hydrolases"/>
    <property type="match status" value="1"/>
</dbReference>
<protein>
    <recommendedName>
        <fullName evidence="4">Sulfotransferase domain-containing protein</fullName>
    </recommendedName>
</protein>